<gene>
    <name evidence="2" type="ORF">IM787_14260</name>
</gene>
<dbReference type="EMBL" id="JADDIV010000004">
    <property type="protein sequence ID" value="MBE7368720.1"/>
    <property type="molecule type" value="Genomic_DNA"/>
</dbReference>
<name>A0ABR9S5D9_9BURK</name>
<comment type="caution">
    <text evidence="2">The sequence shown here is derived from an EMBL/GenBank/DDBJ whole genome shotgun (WGS) entry which is preliminary data.</text>
</comment>
<evidence type="ECO:0000256" key="1">
    <source>
        <dbReference type="SAM" id="MobiDB-lite"/>
    </source>
</evidence>
<feature type="region of interest" description="Disordered" evidence="1">
    <location>
        <begin position="1"/>
        <end position="79"/>
    </location>
</feature>
<feature type="compositionally biased region" description="Low complexity" evidence="1">
    <location>
        <begin position="54"/>
        <end position="69"/>
    </location>
</feature>
<dbReference type="RefSeq" id="WP_193677351.1">
    <property type="nucleotide sequence ID" value="NZ_JADDIV010000004.1"/>
</dbReference>
<keyword evidence="3" id="KW-1185">Reference proteome</keyword>
<feature type="compositionally biased region" description="Basic and acidic residues" evidence="1">
    <location>
        <begin position="25"/>
        <end position="43"/>
    </location>
</feature>
<evidence type="ECO:0000313" key="3">
    <source>
        <dbReference type="Proteomes" id="UP000806285"/>
    </source>
</evidence>
<sequence>MSAHGSGGSNDRDDTWTSETLPMSVRRELLERELKKLGFRRTEAGGSPQGGGSVQQQQQPQAAQSAHPQADADGGNHSN</sequence>
<organism evidence="2 3">
    <name type="scientific">Ramlibacter pallidus</name>
    <dbReference type="NCBI Taxonomy" id="2780087"/>
    <lineage>
        <taxon>Bacteria</taxon>
        <taxon>Pseudomonadati</taxon>
        <taxon>Pseudomonadota</taxon>
        <taxon>Betaproteobacteria</taxon>
        <taxon>Burkholderiales</taxon>
        <taxon>Comamonadaceae</taxon>
        <taxon>Ramlibacter</taxon>
    </lineage>
</organism>
<proteinExistence type="predicted"/>
<evidence type="ECO:0000313" key="2">
    <source>
        <dbReference type="EMBL" id="MBE7368720.1"/>
    </source>
</evidence>
<accession>A0ABR9S5D9</accession>
<reference evidence="2 3" key="1">
    <citation type="submission" date="2020-10" db="EMBL/GenBank/DDBJ databases">
        <title>Ramlibacter sp. HM2 16S ribosomal RNA gene Genome sequencing and assembly.</title>
        <authorList>
            <person name="Kang M."/>
        </authorList>
    </citation>
    <scope>NUCLEOTIDE SEQUENCE [LARGE SCALE GENOMIC DNA]</scope>
    <source>
        <strain evidence="2 3">HM2</strain>
    </source>
</reference>
<protein>
    <submittedName>
        <fullName evidence="2">Uncharacterized protein</fullName>
    </submittedName>
</protein>
<dbReference type="Proteomes" id="UP000806285">
    <property type="component" value="Unassembled WGS sequence"/>
</dbReference>